<dbReference type="KEGG" id="tbl:TBLA_0E04160"/>
<dbReference type="InterPro" id="IPR018328">
    <property type="entry name" value="Rad4_beta-hairpin_dom3"/>
</dbReference>
<evidence type="ECO:0000256" key="1">
    <source>
        <dbReference type="ARBA" id="ARBA00004123"/>
    </source>
</evidence>
<evidence type="ECO:0000256" key="2">
    <source>
        <dbReference type="ARBA" id="ARBA00009525"/>
    </source>
</evidence>
<feature type="domain" description="Rad4 beta-hairpin" evidence="8">
    <location>
        <begin position="515"/>
        <end position="569"/>
    </location>
</feature>
<dbReference type="SUPFAM" id="SSF54001">
    <property type="entry name" value="Cysteine proteinases"/>
    <property type="match status" value="1"/>
</dbReference>
<keyword evidence="5" id="KW-0539">Nucleus</keyword>
<evidence type="ECO:0000259" key="7">
    <source>
        <dbReference type="SMART" id="SM01030"/>
    </source>
</evidence>
<dbReference type="GO" id="GO:0006265">
    <property type="term" value="P:DNA topological change"/>
    <property type="evidence" value="ECO:0007669"/>
    <property type="project" value="EnsemblFungi"/>
</dbReference>
<dbReference type="InterPro" id="IPR004583">
    <property type="entry name" value="DNA_repair_Rad4"/>
</dbReference>
<dbReference type="GO" id="GO:0071942">
    <property type="term" value="C:XPC complex"/>
    <property type="evidence" value="ECO:0007669"/>
    <property type="project" value="TreeGrafter"/>
</dbReference>
<dbReference type="PANTHER" id="PTHR12135">
    <property type="entry name" value="DNA REPAIR PROTEIN XP-C / RAD4"/>
    <property type="match status" value="1"/>
</dbReference>
<evidence type="ECO:0000256" key="4">
    <source>
        <dbReference type="ARBA" id="ARBA00023204"/>
    </source>
</evidence>
<gene>
    <name evidence="10" type="primary">TBLA0E04160</name>
    <name evidence="10" type="ORF">TBLA_0E04160</name>
</gene>
<dbReference type="AlphaFoldDB" id="I2H519"/>
<dbReference type="GeneID" id="14496544"/>
<comment type="similarity">
    <text evidence="2">Belongs to the XPC family.</text>
</comment>
<dbReference type="GO" id="GO:0000122">
    <property type="term" value="P:negative regulation of transcription by RNA polymerase II"/>
    <property type="evidence" value="ECO:0007669"/>
    <property type="project" value="EnsemblFungi"/>
</dbReference>
<dbReference type="Gene3D" id="3.30.60.290">
    <property type="entry name" value="Rad4, beta-hairpin domain BHD2"/>
    <property type="match status" value="1"/>
</dbReference>
<feature type="domain" description="Rad4 beta-hairpin" evidence="9">
    <location>
        <begin position="578"/>
        <end position="661"/>
    </location>
</feature>
<evidence type="ECO:0000256" key="3">
    <source>
        <dbReference type="ARBA" id="ARBA00022763"/>
    </source>
</evidence>
<dbReference type="SMART" id="SM01030">
    <property type="entry name" value="BHD_1"/>
    <property type="match status" value="1"/>
</dbReference>
<dbReference type="RefSeq" id="XP_004180990.1">
    <property type="nucleotide sequence ID" value="XM_004180942.1"/>
</dbReference>
<keyword evidence="3" id="KW-0227">DNA damage</keyword>
<dbReference type="EMBL" id="HE806320">
    <property type="protein sequence ID" value="CCH61471.1"/>
    <property type="molecule type" value="Genomic_DNA"/>
</dbReference>
<evidence type="ECO:0000259" key="8">
    <source>
        <dbReference type="SMART" id="SM01031"/>
    </source>
</evidence>
<feature type="region of interest" description="Disordered" evidence="6">
    <location>
        <begin position="728"/>
        <end position="757"/>
    </location>
</feature>
<dbReference type="GO" id="GO:0006289">
    <property type="term" value="P:nucleotide-excision repair"/>
    <property type="evidence" value="ECO:0007669"/>
    <property type="project" value="EnsemblFungi"/>
</dbReference>
<dbReference type="GO" id="GO:0005829">
    <property type="term" value="C:cytosol"/>
    <property type="evidence" value="ECO:0007669"/>
    <property type="project" value="EnsemblFungi"/>
</dbReference>
<dbReference type="InterPro" id="IPR018326">
    <property type="entry name" value="Rad4_beta-hairpin_dom1"/>
</dbReference>
<name>I2H519_HENB6</name>
<dbReference type="Gene3D" id="2.20.20.110">
    <property type="entry name" value="Rad4, beta-hairpin domain BHD1"/>
    <property type="match status" value="1"/>
</dbReference>
<dbReference type="GO" id="GO:0043161">
    <property type="term" value="P:proteasome-mediated ubiquitin-dependent protein catabolic process"/>
    <property type="evidence" value="ECO:0007669"/>
    <property type="project" value="EnsemblFungi"/>
</dbReference>
<dbReference type="OrthoDB" id="300780at2759"/>
<dbReference type="Gene3D" id="3.30.70.2460">
    <property type="entry name" value="Rad4, beta-hairpin domain BHD3"/>
    <property type="match status" value="1"/>
</dbReference>
<feature type="domain" description="Rad4 beta-hairpin" evidence="7">
    <location>
        <begin position="448"/>
        <end position="513"/>
    </location>
</feature>
<dbReference type="Gene3D" id="3.90.260.10">
    <property type="entry name" value="Transglutaminase-like"/>
    <property type="match status" value="1"/>
</dbReference>
<dbReference type="STRING" id="1071380.I2H519"/>
<dbReference type="GO" id="GO:0003697">
    <property type="term" value="F:single-stranded DNA binding"/>
    <property type="evidence" value="ECO:0007669"/>
    <property type="project" value="TreeGrafter"/>
</dbReference>
<organism evidence="10 11">
    <name type="scientific">Henningerozyma blattae (strain ATCC 34711 / CBS 6284 / DSM 70876 / NBRC 10599 / NRRL Y-10934 / UCD 77-7)</name>
    <name type="common">Yeast</name>
    <name type="synonym">Tetrapisispora blattae</name>
    <dbReference type="NCBI Taxonomy" id="1071380"/>
    <lineage>
        <taxon>Eukaryota</taxon>
        <taxon>Fungi</taxon>
        <taxon>Dikarya</taxon>
        <taxon>Ascomycota</taxon>
        <taxon>Saccharomycotina</taxon>
        <taxon>Saccharomycetes</taxon>
        <taxon>Saccharomycetales</taxon>
        <taxon>Saccharomycetaceae</taxon>
        <taxon>Henningerozyma</taxon>
    </lineage>
</organism>
<evidence type="ECO:0000256" key="6">
    <source>
        <dbReference type="SAM" id="MobiDB-lite"/>
    </source>
</evidence>
<dbReference type="FunCoup" id="I2H519">
    <property type="interactions" value="163"/>
</dbReference>
<dbReference type="InParanoid" id="I2H519"/>
<keyword evidence="4" id="KW-0234">DNA repair</keyword>
<dbReference type="OMA" id="VDEYAMD"/>
<proteinExistence type="inferred from homology"/>
<dbReference type="Pfam" id="PF10403">
    <property type="entry name" value="BHD_1"/>
    <property type="match status" value="1"/>
</dbReference>
<dbReference type="eggNOG" id="KOG2179">
    <property type="taxonomic scope" value="Eukaryota"/>
</dbReference>
<dbReference type="Proteomes" id="UP000002866">
    <property type="component" value="Chromosome 5"/>
</dbReference>
<feature type="region of interest" description="Disordered" evidence="6">
    <location>
        <begin position="26"/>
        <end position="47"/>
    </location>
</feature>
<sequence length="963" mass="112319">MSDNLKPEYFQLLRKVLHEKELENKKRQIERRKKLQEEQSQNNNKRDVEEIIIPDDLDVKPYVTKKKLKKYGSKYDNESIVEDPKMVINIDDDDNDDGNISDFDEDEDFNSDEFEDVDVSNNLTDLDGSISITIDGSTSNKTKTASTRKNVCSNEVRSFRKYYHCIYLISQIYSGTIYNEYLNSTSLLKKLSLLVPDKTFDLLTPELDKEMPLRSTRKLLNGLKDCIKIWNKNWRLTSSNTNSYFLMKTWEELQECDKNIPTSINRFNIKKAISKRKGDIHQSAMGFIAMLRSCNLNARLIVSFQPPDFTNLKIIEKRKINNISTFEYKYPFVWCEVWDKFSKNWITIDPIINKKIEQIQNFSLLEPKGLDSVDRNLIRYVIAFDRKNGVKDVTRRYTHWYNSKILKKRITRTPKGEIWYNKIISRFNRRKRIKIDDYEDLYMKKRDLNEPMPDNLSDLKNHPFYVLENGLTKYQTLKKGVVECGFLNISKSSTASKKIGKKILKVYKRSDILELKSPKRWYMEGRVLKTGAKPLKTIIRKNPYSLDNNDESEEERLYSFNETELYIPPIINPTTLEIPKNHYGNIEIFQPTMIPNDCVLIESPIAIKSARFLDIPFAPAVTSFKFEKSKAGRRSNTRSTKANLSGVVVSNKFKNALLTTIDCMEYDIENSRKIEETLSCLQNWNTLFLKLNIKNKLNYTYGTVQENSSKDNESNIQTFNTDMDEIESEDEDKDFASGGFLPRLSRNEGEAPNDNNNQLLQLQSSDEMPESMGGFLPQSNIDIDTNMEQSVSDFDGGFLPIILDNNEVKNTINNEEVINSSNSHNAWIIPNNIEVGDISEPVEPYEPISKRKTRLSSRMVKNKITDRKNDSDSEHQEKFLVREQDIENNTIDDSDSYTQYHVPANNINRQIKPQKLSEPISRRITRRHKNKINYYENVSVNDEIEDNPDMDDEYADFMNELNE</sequence>
<evidence type="ECO:0000313" key="11">
    <source>
        <dbReference type="Proteomes" id="UP000002866"/>
    </source>
</evidence>
<dbReference type="SMART" id="SM01032">
    <property type="entry name" value="BHD_3"/>
    <property type="match status" value="1"/>
</dbReference>
<dbReference type="SMART" id="SM01031">
    <property type="entry name" value="BHD_2"/>
    <property type="match status" value="1"/>
</dbReference>
<keyword evidence="11" id="KW-1185">Reference proteome</keyword>
<evidence type="ECO:0000259" key="9">
    <source>
        <dbReference type="SMART" id="SM01032"/>
    </source>
</evidence>
<dbReference type="HOGENOM" id="CLU_003639_1_2_1"/>
<dbReference type="InterPro" id="IPR036985">
    <property type="entry name" value="Transglutaminase-like_sf"/>
</dbReference>
<dbReference type="Pfam" id="PF10405">
    <property type="entry name" value="BHD_3"/>
    <property type="match status" value="1"/>
</dbReference>
<accession>I2H519</accession>
<dbReference type="GO" id="GO:0006298">
    <property type="term" value="P:mismatch repair"/>
    <property type="evidence" value="ECO:0007669"/>
    <property type="project" value="TreeGrafter"/>
</dbReference>
<dbReference type="InterPro" id="IPR042488">
    <property type="entry name" value="Rad4_BHD3_sf"/>
</dbReference>
<dbReference type="InterPro" id="IPR018327">
    <property type="entry name" value="BHD_2"/>
</dbReference>
<dbReference type="GO" id="GO:0000111">
    <property type="term" value="C:nucleotide-excision repair factor 2 complex"/>
    <property type="evidence" value="ECO:0007669"/>
    <property type="project" value="EnsemblFungi"/>
</dbReference>
<evidence type="ECO:0000256" key="5">
    <source>
        <dbReference type="ARBA" id="ARBA00023242"/>
    </source>
</evidence>
<dbReference type="Pfam" id="PF10404">
    <property type="entry name" value="BHD_2"/>
    <property type="match status" value="1"/>
</dbReference>
<dbReference type="PANTHER" id="PTHR12135:SF0">
    <property type="entry name" value="DNA REPAIR PROTEIN COMPLEMENTING XP-C CELLS"/>
    <property type="match status" value="1"/>
</dbReference>
<comment type="subcellular location">
    <subcellularLocation>
        <location evidence="1">Nucleus</location>
    </subcellularLocation>
</comment>
<reference evidence="10 11" key="1">
    <citation type="journal article" date="2011" name="Proc. Natl. Acad. Sci. U.S.A.">
        <title>Evolutionary erosion of yeast sex chromosomes by mating-type switching accidents.</title>
        <authorList>
            <person name="Gordon J.L."/>
            <person name="Armisen D."/>
            <person name="Proux-Wera E."/>
            <person name="Oheigeartaigh S.S."/>
            <person name="Byrne K.P."/>
            <person name="Wolfe K.H."/>
        </authorList>
    </citation>
    <scope>NUCLEOTIDE SEQUENCE [LARGE SCALE GENOMIC DNA]</scope>
    <source>
        <strain evidence="11">ATCC 34711 / CBS 6284 / DSM 70876 / NBRC 10599 / NRRL Y-10934 / UCD 77-7</strain>
    </source>
</reference>
<dbReference type="InterPro" id="IPR018325">
    <property type="entry name" value="Rad4/PNGase_transGLS-fold"/>
</dbReference>
<evidence type="ECO:0008006" key="12">
    <source>
        <dbReference type="Google" id="ProtNLM"/>
    </source>
</evidence>
<protein>
    <recommendedName>
        <fullName evidence="12">Rad4 beta-hairpin domain-containing protein</fullName>
    </recommendedName>
</protein>
<feature type="region of interest" description="Disordered" evidence="6">
    <location>
        <begin position="943"/>
        <end position="963"/>
    </location>
</feature>
<dbReference type="InterPro" id="IPR038765">
    <property type="entry name" value="Papain-like_cys_pep_sf"/>
</dbReference>
<feature type="compositionally biased region" description="Acidic residues" evidence="6">
    <location>
        <begin position="943"/>
        <end position="955"/>
    </location>
</feature>
<dbReference type="Pfam" id="PF03835">
    <property type="entry name" value="Rad4"/>
    <property type="match status" value="1"/>
</dbReference>
<dbReference type="GO" id="GO:1990165">
    <property type="term" value="F:single-strand break-containing DNA binding"/>
    <property type="evidence" value="ECO:0007669"/>
    <property type="project" value="EnsemblFungi"/>
</dbReference>
<evidence type="ECO:0000313" key="10">
    <source>
        <dbReference type="EMBL" id="CCH61471.1"/>
    </source>
</evidence>